<organism evidence="6 7">
    <name type="scientific">Parasphingorhabdus litoris</name>
    <dbReference type="NCBI Taxonomy" id="394733"/>
    <lineage>
        <taxon>Bacteria</taxon>
        <taxon>Pseudomonadati</taxon>
        <taxon>Pseudomonadota</taxon>
        <taxon>Alphaproteobacteria</taxon>
        <taxon>Sphingomonadales</taxon>
        <taxon>Sphingomonadaceae</taxon>
        <taxon>Parasphingorhabdus</taxon>
    </lineage>
</organism>
<comment type="subcellular location">
    <subcellularLocation>
        <location evidence="1 4">Bacterial flagellum basal body</location>
    </subcellularLocation>
</comment>
<dbReference type="PANTHER" id="PTHR34653">
    <property type="match status" value="1"/>
</dbReference>
<comment type="similarity">
    <text evidence="2 4">Belongs to the FliE family.</text>
</comment>
<keyword evidence="3 4" id="KW-0975">Bacterial flagellum</keyword>
<dbReference type="PANTHER" id="PTHR34653:SF1">
    <property type="entry name" value="FLAGELLAR HOOK-BASAL BODY COMPLEX PROTEIN FLIE"/>
    <property type="match status" value="1"/>
</dbReference>
<evidence type="ECO:0000313" key="7">
    <source>
        <dbReference type="Proteomes" id="UP001500713"/>
    </source>
</evidence>
<comment type="caution">
    <text evidence="6">The sequence shown here is derived from an EMBL/GenBank/DDBJ whole genome shotgun (WGS) entry which is preliminary data.</text>
</comment>
<evidence type="ECO:0000313" key="6">
    <source>
        <dbReference type="EMBL" id="GAA0469294.1"/>
    </source>
</evidence>
<dbReference type="NCBIfam" id="TIGR00205">
    <property type="entry name" value="fliE"/>
    <property type="match status" value="1"/>
</dbReference>
<dbReference type="HAMAP" id="MF_00724">
    <property type="entry name" value="FliE"/>
    <property type="match status" value="1"/>
</dbReference>
<sequence>MKMIDTAGVMAMRQDIISQNEVLRKTILPNAADGTAAVQKNFGDAMSAAFHQISDLQHAAGDLTQDYTMGKTTDIAGVMMARQKSSLGFELTLQVRNKLLKAYQDIMSMPV</sequence>
<dbReference type="Proteomes" id="UP001500713">
    <property type="component" value="Unassembled WGS sequence"/>
</dbReference>
<evidence type="ECO:0000256" key="3">
    <source>
        <dbReference type="ARBA" id="ARBA00023143"/>
    </source>
</evidence>
<protein>
    <recommendedName>
        <fullName evidence="4 5">Flagellar hook-basal body complex protein FliE</fullName>
    </recommendedName>
</protein>
<evidence type="ECO:0000256" key="5">
    <source>
        <dbReference type="NCBIfam" id="TIGR00205"/>
    </source>
</evidence>
<dbReference type="PRINTS" id="PR01006">
    <property type="entry name" value="FLGHOOKFLIE"/>
</dbReference>
<proteinExistence type="inferred from homology"/>
<dbReference type="Pfam" id="PF02049">
    <property type="entry name" value="FliE"/>
    <property type="match status" value="1"/>
</dbReference>
<gene>
    <name evidence="4" type="primary">fliE</name>
    <name evidence="6" type="ORF">GCM10009096_07780</name>
</gene>
<dbReference type="RefSeq" id="WP_229956645.1">
    <property type="nucleotide sequence ID" value="NZ_BAAAEM010000002.1"/>
</dbReference>
<evidence type="ECO:0000256" key="4">
    <source>
        <dbReference type="HAMAP-Rule" id="MF_00724"/>
    </source>
</evidence>
<dbReference type="EMBL" id="BAAAEM010000002">
    <property type="protein sequence ID" value="GAA0469294.1"/>
    <property type="molecule type" value="Genomic_DNA"/>
</dbReference>
<reference evidence="6 7" key="1">
    <citation type="journal article" date="2019" name="Int. J. Syst. Evol. Microbiol.">
        <title>The Global Catalogue of Microorganisms (GCM) 10K type strain sequencing project: providing services to taxonomists for standard genome sequencing and annotation.</title>
        <authorList>
            <consortium name="The Broad Institute Genomics Platform"/>
            <consortium name="The Broad Institute Genome Sequencing Center for Infectious Disease"/>
            <person name="Wu L."/>
            <person name="Ma J."/>
        </authorList>
    </citation>
    <scope>NUCLEOTIDE SEQUENCE [LARGE SCALE GENOMIC DNA]</scope>
    <source>
        <strain evidence="6 7">JCM 14162</strain>
    </source>
</reference>
<keyword evidence="7" id="KW-1185">Reference proteome</keyword>
<dbReference type="InterPro" id="IPR001624">
    <property type="entry name" value="FliE"/>
</dbReference>
<evidence type="ECO:0000256" key="2">
    <source>
        <dbReference type="ARBA" id="ARBA00009272"/>
    </source>
</evidence>
<evidence type="ECO:0000256" key="1">
    <source>
        <dbReference type="ARBA" id="ARBA00004117"/>
    </source>
</evidence>
<name>A0ABN1A782_9SPHN</name>
<accession>A0ABN1A782</accession>